<dbReference type="EMBL" id="BLZR01000005">
    <property type="protein sequence ID" value="GFP78563.1"/>
    <property type="molecule type" value="Genomic_DNA"/>
</dbReference>
<accession>A0A6V8SUL0</accession>
<name>A0A6V8SUL0_9CLOT</name>
<evidence type="ECO:0000313" key="2">
    <source>
        <dbReference type="Proteomes" id="UP000580568"/>
    </source>
</evidence>
<dbReference type="Proteomes" id="UP000580568">
    <property type="component" value="Unassembled WGS sequence"/>
</dbReference>
<dbReference type="AlphaFoldDB" id="A0A6V8SUL0"/>
<keyword evidence="2" id="KW-1185">Reference proteome</keyword>
<reference evidence="1 2" key="1">
    <citation type="submission" date="2020-07" db="EMBL/GenBank/DDBJ databases">
        <title>A new beta-1,3-glucan-decomposing anaerobic bacterium isolated from anoxic soil subjected to biological soil disinfestation.</title>
        <authorList>
            <person name="Ueki A."/>
            <person name="Tonouchi A."/>
        </authorList>
    </citation>
    <scope>NUCLEOTIDE SEQUENCE [LARGE SCALE GENOMIC DNA]</scope>
    <source>
        <strain evidence="1 2">TW1</strain>
    </source>
</reference>
<evidence type="ECO:0000313" key="1">
    <source>
        <dbReference type="EMBL" id="GFP78563.1"/>
    </source>
</evidence>
<organism evidence="1 2">
    <name type="scientific">Clostridium fungisolvens</name>
    <dbReference type="NCBI Taxonomy" id="1604897"/>
    <lineage>
        <taxon>Bacteria</taxon>
        <taxon>Bacillati</taxon>
        <taxon>Bacillota</taxon>
        <taxon>Clostridia</taxon>
        <taxon>Eubacteriales</taxon>
        <taxon>Clostridiaceae</taxon>
        <taxon>Clostridium</taxon>
    </lineage>
</organism>
<gene>
    <name evidence="1" type="ORF">bsdtw1_04800</name>
</gene>
<proteinExistence type="predicted"/>
<sequence>MLWNRGHKLMKIVRYDLAIDYPILRSSCHLLKDNRKYCDIRNSLEDRTEYLGTRSHHGRVKLYNKMIESNLDYPLTRLELTIDADLNCYDEIKRIFPTVYVIDDLQLCFDTEKLTGTDKVLFFSCLDNMDYLSMLSRKKKEKIVKMMSTYFTTFQFNEQQYNVITNELLNYYSMLN</sequence>
<protein>
    <submittedName>
        <fullName evidence="1">Uncharacterized protein</fullName>
    </submittedName>
</protein>
<comment type="caution">
    <text evidence="1">The sequence shown here is derived from an EMBL/GenBank/DDBJ whole genome shotgun (WGS) entry which is preliminary data.</text>
</comment>